<accession>A0A8X6XR73</accession>
<organism evidence="2 3">
    <name type="scientific">Trichonephila inaurata madagascariensis</name>
    <dbReference type="NCBI Taxonomy" id="2747483"/>
    <lineage>
        <taxon>Eukaryota</taxon>
        <taxon>Metazoa</taxon>
        <taxon>Ecdysozoa</taxon>
        <taxon>Arthropoda</taxon>
        <taxon>Chelicerata</taxon>
        <taxon>Arachnida</taxon>
        <taxon>Araneae</taxon>
        <taxon>Araneomorphae</taxon>
        <taxon>Entelegynae</taxon>
        <taxon>Araneoidea</taxon>
        <taxon>Nephilidae</taxon>
        <taxon>Trichonephila</taxon>
        <taxon>Trichonephila inaurata</taxon>
    </lineage>
</organism>
<keyword evidence="1" id="KW-0732">Signal</keyword>
<proteinExistence type="predicted"/>
<reference evidence="2" key="1">
    <citation type="submission" date="2020-08" db="EMBL/GenBank/DDBJ databases">
        <title>Multicomponent nature underlies the extraordinary mechanical properties of spider dragline silk.</title>
        <authorList>
            <person name="Kono N."/>
            <person name="Nakamura H."/>
            <person name="Mori M."/>
            <person name="Yoshida Y."/>
            <person name="Ohtoshi R."/>
            <person name="Malay A.D."/>
            <person name="Moran D.A.P."/>
            <person name="Tomita M."/>
            <person name="Numata K."/>
            <person name="Arakawa K."/>
        </authorList>
    </citation>
    <scope>NUCLEOTIDE SEQUENCE</scope>
</reference>
<evidence type="ECO:0000313" key="3">
    <source>
        <dbReference type="Proteomes" id="UP000886998"/>
    </source>
</evidence>
<dbReference type="EMBL" id="BMAV01011346">
    <property type="protein sequence ID" value="GFY57134.1"/>
    <property type="molecule type" value="Genomic_DNA"/>
</dbReference>
<name>A0A8X6XR73_9ARAC</name>
<feature type="signal peptide" evidence="1">
    <location>
        <begin position="1"/>
        <end position="18"/>
    </location>
</feature>
<keyword evidence="3" id="KW-1185">Reference proteome</keyword>
<evidence type="ECO:0000313" key="2">
    <source>
        <dbReference type="EMBL" id="GFY57134.1"/>
    </source>
</evidence>
<sequence>MYFQVLLLSVLAVGGVMAVKGFDDNFINFSMKASTCVSESGNPSLCKKFIGCTRKLPKPVKAVYDDCKNSVYPDGLGSCKDGDSLFKSEDDQKKFEQCFLKELPQYKSLDSHEDKAQEHFVKCIKKDKINKKSDLECVAKEASSPYDSSCHDINSKISDCISKLLCWNPNRGNQDFC</sequence>
<comment type="caution">
    <text evidence="2">The sequence shown here is derived from an EMBL/GenBank/DDBJ whole genome shotgun (WGS) entry which is preliminary data.</text>
</comment>
<gene>
    <name evidence="2" type="primary">NCL1_28494</name>
    <name evidence="2" type="ORF">TNIN_287271</name>
</gene>
<evidence type="ECO:0000256" key="1">
    <source>
        <dbReference type="SAM" id="SignalP"/>
    </source>
</evidence>
<dbReference type="AlphaFoldDB" id="A0A8X6XR73"/>
<dbReference type="Proteomes" id="UP000886998">
    <property type="component" value="Unassembled WGS sequence"/>
</dbReference>
<feature type="chain" id="PRO_5036501089" evidence="1">
    <location>
        <begin position="19"/>
        <end position="177"/>
    </location>
</feature>
<protein>
    <submittedName>
        <fullName evidence="2">Uncharacterized protein</fullName>
    </submittedName>
</protein>